<accession>A0A2P2MR88</accession>
<protein>
    <submittedName>
        <fullName evidence="2">Uncharacterized protein</fullName>
    </submittedName>
</protein>
<keyword evidence="1" id="KW-0812">Transmembrane</keyword>
<keyword evidence="1" id="KW-0472">Membrane</keyword>
<evidence type="ECO:0000256" key="1">
    <source>
        <dbReference type="SAM" id="Phobius"/>
    </source>
</evidence>
<evidence type="ECO:0000313" key="2">
    <source>
        <dbReference type="EMBL" id="MBX32736.1"/>
    </source>
</evidence>
<name>A0A2P2MR88_RHIMU</name>
<keyword evidence="1" id="KW-1133">Transmembrane helix</keyword>
<feature type="transmembrane region" description="Helical" evidence="1">
    <location>
        <begin position="33"/>
        <end position="55"/>
    </location>
</feature>
<dbReference type="EMBL" id="GGEC01052252">
    <property type="protein sequence ID" value="MBX32736.1"/>
    <property type="molecule type" value="Transcribed_RNA"/>
</dbReference>
<dbReference type="AlphaFoldDB" id="A0A2P2MR88"/>
<organism evidence="2">
    <name type="scientific">Rhizophora mucronata</name>
    <name type="common">Asiatic mangrove</name>
    <dbReference type="NCBI Taxonomy" id="61149"/>
    <lineage>
        <taxon>Eukaryota</taxon>
        <taxon>Viridiplantae</taxon>
        <taxon>Streptophyta</taxon>
        <taxon>Embryophyta</taxon>
        <taxon>Tracheophyta</taxon>
        <taxon>Spermatophyta</taxon>
        <taxon>Magnoliopsida</taxon>
        <taxon>eudicotyledons</taxon>
        <taxon>Gunneridae</taxon>
        <taxon>Pentapetalae</taxon>
        <taxon>rosids</taxon>
        <taxon>fabids</taxon>
        <taxon>Malpighiales</taxon>
        <taxon>Rhizophoraceae</taxon>
        <taxon>Rhizophora</taxon>
    </lineage>
</organism>
<proteinExistence type="predicted"/>
<sequence>MTHNGPYGRYSIQRVNERTSTTSALRQMHMDKVLVSLFPPSPLFSPLLSILSYPFDDSSIEVDHM</sequence>
<reference evidence="2" key="1">
    <citation type="submission" date="2018-02" db="EMBL/GenBank/DDBJ databases">
        <title>Rhizophora mucronata_Transcriptome.</title>
        <authorList>
            <person name="Meera S.P."/>
            <person name="Sreeshan A."/>
            <person name="Augustine A."/>
        </authorList>
    </citation>
    <scope>NUCLEOTIDE SEQUENCE</scope>
    <source>
        <tissue evidence="2">Leaf</tissue>
    </source>
</reference>